<name>A0ACC2WPY5_9TREE</name>
<evidence type="ECO:0000313" key="2">
    <source>
        <dbReference type="Proteomes" id="UP001230649"/>
    </source>
</evidence>
<keyword evidence="2" id="KW-1185">Reference proteome</keyword>
<gene>
    <name evidence="1" type="ORF">QFC20_002053</name>
</gene>
<comment type="caution">
    <text evidence="1">The sequence shown here is derived from an EMBL/GenBank/DDBJ whole genome shotgun (WGS) entry which is preliminary data.</text>
</comment>
<accession>A0ACC2WPY5</accession>
<dbReference type="Proteomes" id="UP001230649">
    <property type="component" value="Unassembled WGS sequence"/>
</dbReference>
<reference evidence="1" key="1">
    <citation type="submission" date="2023-04" db="EMBL/GenBank/DDBJ databases">
        <title>Draft Genome sequencing of Naganishia species isolated from polar environments using Oxford Nanopore Technology.</title>
        <authorList>
            <person name="Leo P."/>
            <person name="Venkateswaran K."/>
        </authorList>
    </citation>
    <scope>NUCLEOTIDE SEQUENCE</scope>
    <source>
        <strain evidence="1">MNA-CCFEE 5262</strain>
    </source>
</reference>
<protein>
    <submittedName>
        <fullName evidence="1">Uncharacterized protein</fullName>
    </submittedName>
</protein>
<organism evidence="1 2">
    <name type="scientific">Naganishia adeliensis</name>
    <dbReference type="NCBI Taxonomy" id="92952"/>
    <lineage>
        <taxon>Eukaryota</taxon>
        <taxon>Fungi</taxon>
        <taxon>Dikarya</taxon>
        <taxon>Basidiomycota</taxon>
        <taxon>Agaricomycotina</taxon>
        <taxon>Tremellomycetes</taxon>
        <taxon>Filobasidiales</taxon>
        <taxon>Filobasidiaceae</taxon>
        <taxon>Naganishia</taxon>
    </lineage>
</organism>
<evidence type="ECO:0000313" key="1">
    <source>
        <dbReference type="EMBL" id="KAJ9113161.1"/>
    </source>
</evidence>
<proteinExistence type="predicted"/>
<sequence>MQTIAEHVPIRPRPHSTSSQDSHTSGLSKLSSHLHHDGTAIGTPANGTEKPHTLSGIAHRAIGDHDSGHAIHEMAGDKHNKRKLSGDQQDPSIVGGEHPGPGRNDGSGRISRGMPNTPWTNTKAKELKKEETGETEEESPEDRKRKQVAGEKMRNVMGVAFDAGKNAEEMERDQDQRETREDKDRKATQQAIERLSLHAEGRLDKEHSENGSSHSNGFAHSSQARKDQEKFFHRDKATARQPDGEPASYPLNDGERPDHRQNGNGKPHESNAGANDFAQSTTGHANYGSRGEADGVSQHESQSSSDNEVTEKLPQRAPKENVNGDVPDAIAPTKDESPPGPRNDINLRPRVPEIQFHTAKDSIDIHNQAHQVPLQVAADGETENLSNGKPFRHAPDPEDRLTSTRDKEREFLGLNGQKDKQNDADYGDERILNGDHVGSSSKGGLVMGETDAHNGEDEEDDEVPDLRPNPKETGTHQIPRATHSDTGKGRDSLVSANGTPVSRPAKAGRLWSTFRNKSASEHDNDRQKSSRNTQAHTENLTGAMDNDRIIEEPETTGQKKWAVLRQKLLHRHTTGPIPHANPAIIPVTSELLAGQLPVMILKTWLDRDESGHRAVPVLLGNLRFRVGDSAGVQDGQEQHTGREVFRLECEYGDGAVKWVIYRELRDFFALHTKYKTGNLGNKLSHLSGARKVEIPEFPRNCIPYIGKIRRWEGKAEGLEEGQHADNSGIIEKHKHMSKEEISKEVRLSLQRYLVDLIRAVMFRPESNRLCRFFELSALTVSLAPRGGFQSKAGFLKIKGSNASARRNQPGLTPTSWAASRKPRWWMVRDSYFVITEGPESAEIYDVFLIDSDFSIERPKRVLRKTLKVFTGKSSFKVIARIEKEEGKGGSGTAQADRQARIAAAAGSGAPLADDSSSSSDSSSDEEGGRPIDRTRRKTKGAALNENEGSSASQHTFYIISSQRRVKVSAANIRLMQQFIISMERVASQTLWSGRNRFDSFAPIRMNVAAQWLVDGRDYYWSLSRAVNMAKDTIYIHDWWISPELYLRRPGNERYRLDNLLKRKAEEGVKIFIIIYNEVSDKTTPTDSQYTKKRLSGLHPNIMVQRSPSHFQTGVMLWSHHEKMCVIDEAIAFMGGLDLCFGRWDTSQHVLIDEDFEPGATGEEGPIWPGKDMANERVVEYHTLNKPFEDMFDRSKVPRMPWHDVGLQIVERLPERFVSFWNVKTERSAEELSRSSLASEKRALIFFSLRGWSKFKSGALTTEQVYIHGKTMVVDDRLVICGSANINERSQRGDRDSELAAIIRDTDMIESTMAGKPYMVGRFAHTLRMRLMREHVGVDVDALEEDQLISRKPLGTEDEIQKWDPDHEQNEGERGTAGVTKVKAVKARTRLMATVETGVSSVTKGISENAINNVKKAANVVIKPATMIKEKNTIAASGAGDVGEREDFDRDGAIARGFAGSIVPTLEEKTIFERRPSARHANGKPLFDALDEGEGQGENDVEEATVPNHVRKDVASEPVNAQQDGGTSSAPKINGPANEQSKYGAPANANEDDVGVPNRNTQRSDASKQEQAAVEARSTLRKHLSAKVGASPVSTGPQNPQQEANLLCLKWTMPTPTPKIEAEAFTDPLLDELWKDQWVATAVHNTEIFRKVFRCVPDDLVTSWSSYKSFTSHAERFNKVPTNVADPDHEPVKTVHDGGGTHGAGGGGSGGGIVGQEGSNATEANTESGDIRNGKPHNNPLSRDGDKRSRSGTAEGSAEGDARDKSGGDKDRQPSSAGDAWHDWELSEMEELLQEVRGHLGMSFLLLEVAEDLANNFLFNSDKILPLPIYN</sequence>
<dbReference type="EMBL" id="JASBWS010000013">
    <property type="protein sequence ID" value="KAJ9113161.1"/>
    <property type="molecule type" value="Genomic_DNA"/>
</dbReference>